<proteinExistence type="inferred from homology"/>
<protein>
    <submittedName>
        <fullName evidence="6">LysR substrate-binding domain-containing protein</fullName>
    </submittedName>
</protein>
<dbReference type="CDD" id="cd08420">
    <property type="entry name" value="PBP2_CysL_like"/>
    <property type="match status" value="1"/>
</dbReference>
<dbReference type="Proteomes" id="UP001623290">
    <property type="component" value="Chromosome"/>
</dbReference>
<keyword evidence="4" id="KW-0804">Transcription</keyword>
<dbReference type="SUPFAM" id="SSF53850">
    <property type="entry name" value="Periplasmic binding protein-like II"/>
    <property type="match status" value="1"/>
</dbReference>
<sequence length="289" mass="31430">MTLDQLRIFLAVAEREHVTRAAEALHLTPSATSAAISALEQRHGVRLFDRIGRRIVLSDAGRSFRTEARKLLAQAEQAERMLEDLAGLTRGHLRIAASQTVANYWLPPVLARYRQSYPGIELQLRIGNSEEAAQKVHELEADLAVIEDRCHDDLLEVHPLASDHMKLVRAAGVASLPFDPATQSWVLREPGSGTRAIFDHWLAAQGLAAGDLPPVLELPSNEAVRAAVEAGAGASILSELVVAHSLESGRLSVLEATLPQRPFSLLRHRERPFTRAEAAFLALAKAAGG</sequence>
<keyword evidence="3" id="KW-0238">DNA-binding</keyword>
<dbReference type="Pfam" id="PF03466">
    <property type="entry name" value="LysR_substrate"/>
    <property type="match status" value="1"/>
</dbReference>
<evidence type="ECO:0000313" key="7">
    <source>
        <dbReference type="Proteomes" id="UP001623290"/>
    </source>
</evidence>
<keyword evidence="7" id="KW-1185">Reference proteome</keyword>
<dbReference type="Gene3D" id="3.40.190.290">
    <property type="match status" value="1"/>
</dbReference>
<comment type="similarity">
    <text evidence="1">Belongs to the LysR transcriptional regulatory family.</text>
</comment>
<evidence type="ECO:0000256" key="1">
    <source>
        <dbReference type="ARBA" id="ARBA00009437"/>
    </source>
</evidence>
<dbReference type="Pfam" id="PF00126">
    <property type="entry name" value="HTH_1"/>
    <property type="match status" value="1"/>
</dbReference>
<evidence type="ECO:0000256" key="4">
    <source>
        <dbReference type="ARBA" id="ARBA00023163"/>
    </source>
</evidence>
<dbReference type="PANTHER" id="PTHR30126:SF39">
    <property type="entry name" value="HTH-TYPE TRANSCRIPTIONAL REGULATOR CYSL"/>
    <property type="match status" value="1"/>
</dbReference>
<feature type="domain" description="HTH lysR-type" evidence="5">
    <location>
        <begin position="1"/>
        <end position="58"/>
    </location>
</feature>
<dbReference type="InterPro" id="IPR005119">
    <property type="entry name" value="LysR_subst-bd"/>
</dbReference>
<evidence type="ECO:0000313" key="6">
    <source>
        <dbReference type="EMBL" id="WRY33113.1"/>
    </source>
</evidence>
<keyword evidence="2" id="KW-0805">Transcription regulation</keyword>
<name>A0ABZ1DY93_9RHOB</name>
<gene>
    <name evidence="6" type="ORF">RPE78_10465</name>
</gene>
<evidence type="ECO:0000256" key="3">
    <source>
        <dbReference type="ARBA" id="ARBA00023125"/>
    </source>
</evidence>
<dbReference type="InterPro" id="IPR036388">
    <property type="entry name" value="WH-like_DNA-bd_sf"/>
</dbReference>
<dbReference type="PROSITE" id="PS50931">
    <property type="entry name" value="HTH_LYSR"/>
    <property type="match status" value="1"/>
</dbReference>
<dbReference type="InterPro" id="IPR036390">
    <property type="entry name" value="WH_DNA-bd_sf"/>
</dbReference>
<accession>A0ABZ1DY93</accession>
<organism evidence="6 7">
    <name type="scientific">Thioclava litoralis</name>
    <dbReference type="NCBI Taxonomy" id="3076557"/>
    <lineage>
        <taxon>Bacteria</taxon>
        <taxon>Pseudomonadati</taxon>
        <taxon>Pseudomonadota</taxon>
        <taxon>Alphaproteobacteria</taxon>
        <taxon>Rhodobacterales</taxon>
        <taxon>Paracoccaceae</taxon>
        <taxon>Thioclava</taxon>
    </lineage>
</organism>
<dbReference type="PRINTS" id="PR00039">
    <property type="entry name" value="HTHLYSR"/>
</dbReference>
<dbReference type="InterPro" id="IPR000847">
    <property type="entry name" value="LysR_HTH_N"/>
</dbReference>
<dbReference type="RefSeq" id="WP_406720513.1">
    <property type="nucleotide sequence ID" value="NZ_CP135443.1"/>
</dbReference>
<evidence type="ECO:0000256" key="2">
    <source>
        <dbReference type="ARBA" id="ARBA00023015"/>
    </source>
</evidence>
<evidence type="ECO:0000259" key="5">
    <source>
        <dbReference type="PROSITE" id="PS50931"/>
    </source>
</evidence>
<reference evidence="6 7" key="1">
    <citation type="submission" date="2023-09" db="EMBL/GenBank/DDBJ databases">
        <title>Thioclava shenzhenensis sp. nov., a multidrug resistant bacteria-antagonizing species isolated from coastal seawater.</title>
        <authorList>
            <person name="Long M."/>
        </authorList>
    </citation>
    <scope>NUCLEOTIDE SEQUENCE [LARGE SCALE GENOMIC DNA]</scope>
    <source>
        <strain evidence="6 7">FTW29</strain>
    </source>
</reference>
<dbReference type="Gene3D" id="1.10.10.10">
    <property type="entry name" value="Winged helix-like DNA-binding domain superfamily/Winged helix DNA-binding domain"/>
    <property type="match status" value="1"/>
</dbReference>
<dbReference type="SUPFAM" id="SSF46785">
    <property type="entry name" value="Winged helix' DNA-binding domain"/>
    <property type="match status" value="1"/>
</dbReference>
<dbReference type="EMBL" id="CP135443">
    <property type="protein sequence ID" value="WRY33113.1"/>
    <property type="molecule type" value="Genomic_DNA"/>
</dbReference>
<dbReference type="PANTHER" id="PTHR30126">
    <property type="entry name" value="HTH-TYPE TRANSCRIPTIONAL REGULATOR"/>
    <property type="match status" value="1"/>
</dbReference>